<protein>
    <submittedName>
        <fullName evidence="1">Uncharacterized protein</fullName>
    </submittedName>
</protein>
<accession>A0A5B8J4E1</accession>
<dbReference type="Gene3D" id="1.10.10.60">
    <property type="entry name" value="Homeodomain-like"/>
    <property type="match status" value="1"/>
</dbReference>
<dbReference type="RefSeq" id="WP_146364776.1">
    <property type="nucleotide sequence ID" value="NZ_CP042261.1"/>
</dbReference>
<keyword evidence="2" id="KW-1185">Reference proteome</keyword>
<gene>
    <name evidence="1" type="ORF">FPZ52_07010</name>
</gene>
<evidence type="ECO:0000313" key="1">
    <source>
        <dbReference type="EMBL" id="QDY69397.1"/>
    </source>
</evidence>
<dbReference type="SUPFAM" id="SSF46689">
    <property type="entry name" value="Homeodomain-like"/>
    <property type="match status" value="1"/>
</dbReference>
<evidence type="ECO:0000313" key="2">
    <source>
        <dbReference type="Proteomes" id="UP000318483"/>
    </source>
</evidence>
<dbReference type="Proteomes" id="UP000318483">
    <property type="component" value="Chromosome"/>
</dbReference>
<dbReference type="AlphaFoldDB" id="A0A5B8J4E1"/>
<proteinExistence type="predicted"/>
<dbReference type="EMBL" id="CP042261">
    <property type="protein sequence ID" value="QDY69397.1"/>
    <property type="molecule type" value="Genomic_DNA"/>
</dbReference>
<name>A0A5B8J4E1_9RHOB</name>
<reference evidence="1 2" key="1">
    <citation type="submission" date="2019-07" db="EMBL/GenBank/DDBJ databases">
        <title>Litoreibacter alkalisoli sp. nov., isolated from saline-alkaline soil.</title>
        <authorList>
            <person name="Wang S."/>
            <person name="Xu L."/>
            <person name="Xing Y.-T."/>
            <person name="Sun J.-Q."/>
        </authorList>
    </citation>
    <scope>NUCLEOTIDE SEQUENCE [LARGE SCALE GENOMIC DNA]</scope>
    <source>
        <strain evidence="1 2">LN3S51</strain>
    </source>
</reference>
<dbReference type="KEGG" id="lit:FPZ52_07010"/>
<dbReference type="InterPro" id="IPR009057">
    <property type="entry name" value="Homeodomain-like_sf"/>
</dbReference>
<sequence>MRRWAVWLEPHLVDPTNAKGAARLRISAKSERPGIGAPSFATPENVRKAQAALDQGVRAEDVAKMIGVSRATIYGWSKQGIVSIPKIR</sequence>
<organism evidence="1 2">
    <name type="scientific">Qingshengfaniella alkalisoli</name>
    <dbReference type="NCBI Taxonomy" id="2599296"/>
    <lineage>
        <taxon>Bacteria</taxon>
        <taxon>Pseudomonadati</taxon>
        <taxon>Pseudomonadota</taxon>
        <taxon>Alphaproteobacteria</taxon>
        <taxon>Rhodobacterales</taxon>
        <taxon>Paracoccaceae</taxon>
        <taxon>Qingshengfaniella</taxon>
    </lineage>
</organism>
<dbReference type="OrthoDB" id="7788986at2"/>